<evidence type="ECO:0000256" key="1">
    <source>
        <dbReference type="ARBA" id="ARBA00004651"/>
    </source>
</evidence>
<dbReference type="Gene3D" id="1.20.950.20">
    <property type="entry name" value="Transmembrane di-heme cytochromes, Chain C"/>
    <property type="match status" value="1"/>
</dbReference>
<dbReference type="Proteomes" id="UP000574067">
    <property type="component" value="Unassembled WGS sequence"/>
</dbReference>
<dbReference type="InterPro" id="IPR016174">
    <property type="entry name" value="Di-haem_cyt_TM"/>
</dbReference>
<sequence>MIQAETMTAAGRPVTARAPGSRRVTDAPTRMFHWLFALSFAGGWLTGDSEHWRALHVTLGYTMAGLLGFRIVYGLIGPRHARLSLLWRKLVGAPAWLRSLRGGGTATRVNWRQGHNLLMAAAVVLLLLTVVPLALSGYATYSDWGGEWLEEVHEFFANAFLAAVTAHLALMALSSVLRRQNQALPMLTGRIPGTGPDLVHKNRRWLAALLLLGVLGFGAWQWQLSPNGLLPGSVSHAEQSHDGGD</sequence>
<dbReference type="GO" id="GO:0009055">
    <property type="term" value="F:electron transfer activity"/>
    <property type="evidence" value="ECO:0007669"/>
    <property type="project" value="InterPro"/>
</dbReference>
<name>A0A848FEC0_9BURK</name>
<evidence type="ECO:0000256" key="6">
    <source>
        <dbReference type="SAM" id="MobiDB-lite"/>
    </source>
</evidence>
<accession>A0A848FEC0</accession>
<dbReference type="EMBL" id="JABBFW010000034">
    <property type="protein sequence ID" value="NML18557.1"/>
    <property type="molecule type" value="Genomic_DNA"/>
</dbReference>
<dbReference type="PANTHER" id="PTHR30485:SF2">
    <property type="entry name" value="BLL0597 PROTEIN"/>
    <property type="match status" value="1"/>
</dbReference>
<dbReference type="PANTHER" id="PTHR30485">
    <property type="entry name" value="NI/FE-HYDROGENASE 1 B-TYPE CYTOCHROME SUBUNIT"/>
    <property type="match status" value="1"/>
</dbReference>
<keyword evidence="4 7" id="KW-1133">Transmembrane helix</keyword>
<feature type="transmembrane region" description="Helical" evidence="7">
    <location>
        <begin position="155"/>
        <end position="177"/>
    </location>
</feature>
<feature type="domain" description="Cytochrome b561 bacterial/Ni-hydrogenase" evidence="8">
    <location>
        <begin position="25"/>
        <end position="189"/>
    </location>
</feature>
<dbReference type="GO" id="GO:0005886">
    <property type="term" value="C:plasma membrane"/>
    <property type="evidence" value="ECO:0007669"/>
    <property type="project" value="UniProtKB-SubCell"/>
</dbReference>
<dbReference type="InterPro" id="IPR051542">
    <property type="entry name" value="Hydrogenase_cytochrome"/>
</dbReference>
<keyword evidence="5 7" id="KW-0472">Membrane</keyword>
<proteinExistence type="predicted"/>
<protein>
    <submittedName>
        <fullName evidence="9">Cytochrome b/b6 domain-containing protein</fullName>
    </submittedName>
</protein>
<evidence type="ECO:0000256" key="7">
    <source>
        <dbReference type="SAM" id="Phobius"/>
    </source>
</evidence>
<keyword evidence="3 7" id="KW-0812">Transmembrane</keyword>
<dbReference type="AlphaFoldDB" id="A0A848FEC0"/>
<dbReference type="SUPFAM" id="SSF81342">
    <property type="entry name" value="Transmembrane di-heme cytochromes"/>
    <property type="match status" value="1"/>
</dbReference>
<feature type="transmembrane region" description="Helical" evidence="7">
    <location>
        <begin position="205"/>
        <end position="222"/>
    </location>
</feature>
<keyword evidence="10" id="KW-1185">Reference proteome</keyword>
<organism evidence="9 10">
    <name type="scientific">Azohydromonas caseinilytica</name>
    <dbReference type="NCBI Taxonomy" id="2728836"/>
    <lineage>
        <taxon>Bacteria</taxon>
        <taxon>Pseudomonadati</taxon>
        <taxon>Pseudomonadota</taxon>
        <taxon>Betaproteobacteria</taxon>
        <taxon>Burkholderiales</taxon>
        <taxon>Sphaerotilaceae</taxon>
        <taxon>Azohydromonas</taxon>
    </lineage>
</organism>
<dbReference type="Pfam" id="PF01292">
    <property type="entry name" value="Ni_hydr_CYTB"/>
    <property type="match status" value="1"/>
</dbReference>
<evidence type="ECO:0000256" key="4">
    <source>
        <dbReference type="ARBA" id="ARBA00022989"/>
    </source>
</evidence>
<keyword evidence="2" id="KW-1003">Cell membrane</keyword>
<evidence type="ECO:0000313" key="10">
    <source>
        <dbReference type="Proteomes" id="UP000574067"/>
    </source>
</evidence>
<evidence type="ECO:0000259" key="8">
    <source>
        <dbReference type="Pfam" id="PF01292"/>
    </source>
</evidence>
<feature type="region of interest" description="Disordered" evidence="6">
    <location>
        <begin position="1"/>
        <end position="22"/>
    </location>
</feature>
<evidence type="ECO:0000256" key="5">
    <source>
        <dbReference type="ARBA" id="ARBA00023136"/>
    </source>
</evidence>
<dbReference type="RefSeq" id="WP_169163451.1">
    <property type="nucleotide sequence ID" value="NZ_JABBFW010000034.1"/>
</dbReference>
<feature type="transmembrane region" description="Helical" evidence="7">
    <location>
        <begin position="31"/>
        <end position="47"/>
    </location>
</feature>
<dbReference type="InterPro" id="IPR011577">
    <property type="entry name" value="Cyt_b561_bac/Ni-Hgenase"/>
</dbReference>
<comment type="caution">
    <text evidence="9">The sequence shown here is derived from an EMBL/GenBank/DDBJ whole genome shotgun (WGS) entry which is preliminary data.</text>
</comment>
<reference evidence="9 10" key="1">
    <citation type="submission" date="2020-04" db="EMBL/GenBank/DDBJ databases">
        <title>Azohydromonas sp. isolated from soil.</title>
        <authorList>
            <person name="Dahal R.H."/>
        </authorList>
    </citation>
    <scope>NUCLEOTIDE SEQUENCE [LARGE SCALE GENOMIC DNA]</scope>
    <source>
        <strain evidence="9 10">G-1-1-14</strain>
    </source>
</reference>
<gene>
    <name evidence="9" type="ORF">HHL10_26670</name>
</gene>
<feature type="transmembrane region" description="Helical" evidence="7">
    <location>
        <begin position="59"/>
        <end position="76"/>
    </location>
</feature>
<dbReference type="GO" id="GO:0020037">
    <property type="term" value="F:heme binding"/>
    <property type="evidence" value="ECO:0007669"/>
    <property type="project" value="TreeGrafter"/>
</dbReference>
<evidence type="ECO:0000313" key="9">
    <source>
        <dbReference type="EMBL" id="NML18557.1"/>
    </source>
</evidence>
<dbReference type="GO" id="GO:0022904">
    <property type="term" value="P:respiratory electron transport chain"/>
    <property type="evidence" value="ECO:0007669"/>
    <property type="project" value="InterPro"/>
</dbReference>
<evidence type="ECO:0000256" key="3">
    <source>
        <dbReference type="ARBA" id="ARBA00022692"/>
    </source>
</evidence>
<evidence type="ECO:0000256" key="2">
    <source>
        <dbReference type="ARBA" id="ARBA00022475"/>
    </source>
</evidence>
<comment type="subcellular location">
    <subcellularLocation>
        <location evidence="1">Cell membrane</location>
        <topology evidence="1">Multi-pass membrane protein</topology>
    </subcellularLocation>
</comment>
<feature type="transmembrane region" description="Helical" evidence="7">
    <location>
        <begin position="117"/>
        <end position="135"/>
    </location>
</feature>